<dbReference type="EMBL" id="LGRV01000007">
    <property type="protein sequence ID" value="KOS66551.1"/>
    <property type="molecule type" value="Genomic_DNA"/>
</dbReference>
<protein>
    <submittedName>
        <fullName evidence="1">Uncharacterized protein</fullName>
    </submittedName>
</protein>
<sequence length="69" mass="8057">MYLIRSPCKPMQEGRFLFFKKIRKYTFHLSLGINDDVRVSEATPDERGSTFTFVSGANALFLKRKVLKR</sequence>
<organism evidence="1 2">
    <name type="scientific">Lysinibacillus contaminans</name>
    <dbReference type="NCBI Taxonomy" id="1293441"/>
    <lineage>
        <taxon>Bacteria</taxon>
        <taxon>Bacillati</taxon>
        <taxon>Bacillota</taxon>
        <taxon>Bacilli</taxon>
        <taxon>Bacillales</taxon>
        <taxon>Bacillaceae</taxon>
        <taxon>Lysinibacillus</taxon>
    </lineage>
</organism>
<name>A0ABR5JX57_9BACI</name>
<evidence type="ECO:0000313" key="1">
    <source>
        <dbReference type="EMBL" id="KOS66551.1"/>
    </source>
</evidence>
<dbReference type="Proteomes" id="UP000050668">
    <property type="component" value="Unassembled WGS sequence"/>
</dbReference>
<reference evidence="2" key="1">
    <citation type="submission" date="2015-07" db="EMBL/GenBank/DDBJ databases">
        <title>Fjat-14205 dsm 2895.</title>
        <authorList>
            <person name="Liu B."/>
            <person name="Wang J."/>
            <person name="Zhu Y."/>
            <person name="Liu G."/>
            <person name="Chen Q."/>
            <person name="Chen Z."/>
            <person name="Lan J."/>
            <person name="Che J."/>
            <person name="Ge C."/>
            <person name="Shi H."/>
            <person name="Pan Z."/>
            <person name="Liu X."/>
        </authorList>
    </citation>
    <scope>NUCLEOTIDE SEQUENCE [LARGE SCALE GENOMIC DNA]</scope>
    <source>
        <strain evidence="2">DSM 25560</strain>
    </source>
</reference>
<keyword evidence="2" id="KW-1185">Reference proteome</keyword>
<proteinExistence type="predicted"/>
<gene>
    <name evidence="1" type="ORF">AEA09_17565</name>
</gene>
<accession>A0ABR5JX57</accession>
<comment type="caution">
    <text evidence="1">The sequence shown here is derived from an EMBL/GenBank/DDBJ whole genome shotgun (WGS) entry which is preliminary data.</text>
</comment>
<evidence type="ECO:0000313" key="2">
    <source>
        <dbReference type="Proteomes" id="UP000050668"/>
    </source>
</evidence>